<dbReference type="RefSeq" id="WP_245902023.1">
    <property type="nucleotide sequence ID" value="NZ_JAIESU010000032.1"/>
</dbReference>
<accession>A0A2T4Z2J9</accession>
<dbReference type="PROSITE" id="PS51318">
    <property type="entry name" value="TAT"/>
    <property type="match status" value="1"/>
</dbReference>
<name>A0A2T4Z2J9_9HYPH</name>
<dbReference type="PANTHER" id="PTHR11961">
    <property type="entry name" value="CYTOCHROME C"/>
    <property type="match status" value="1"/>
</dbReference>
<keyword evidence="4" id="KW-0249">Electron transport</keyword>
<evidence type="ECO:0000256" key="5">
    <source>
        <dbReference type="ARBA" id="ARBA00023004"/>
    </source>
</evidence>
<protein>
    <submittedName>
        <fullName evidence="9">Cytochrome c</fullName>
    </submittedName>
</protein>
<dbReference type="AlphaFoldDB" id="A0A2T4Z2J9"/>
<dbReference type="GO" id="GO:0020037">
    <property type="term" value="F:heme binding"/>
    <property type="evidence" value="ECO:0007669"/>
    <property type="project" value="InterPro"/>
</dbReference>
<dbReference type="InterPro" id="IPR036909">
    <property type="entry name" value="Cyt_c-like_dom_sf"/>
</dbReference>
<dbReference type="EMBL" id="PZZL01000005">
    <property type="protein sequence ID" value="PTM55009.1"/>
    <property type="molecule type" value="Genomic_DNA"/>
</dbReference>
<evidence type="ECO:0000313" key="9">
    <source>
        <dbReference type="EMBL" id="PTM55009.1"/>
    </source>
</evidence>
<keyword evidence="10" id="KW-1185">Reference proteome</keyword>
<evidence type="ECO:0000256" key="4">
    <source>
        <dbReference type="ARBA" id="ARBA00022982"/>
    </source>
</evidence>
<evidence type="ECO:0000256" key="3">
    <source>
        <dbReference type="ARBA" id="ARBA00022723"/>
    </source>
</evidence>
<dbReference type="Gene3D" id="1.10.760.10">
    <property type="entry name" value="Cytochrome c-like domain"/>
    <property type="match status" value="1"/>
</dbReference>
<reference evidence="9 10" key="1">
    <citation type="submission" date="2018-04" db="EMBL/GenBank/DDBJ databases">
        <title>Genomic Encyclopedia of Archaeal and Bacterial Type Strains, Phase II (KMG-II): from individual species to whole genera.</title>
        <authorList>
            <person name="Goeker M."/>
        </authorList>
    </citation>
    <scope>NUCLEOTIDE SEQUENCE [LARGE SCALE GENOMIC DNA]</scope>
    <source>
        <strain evidence="9 10">DSM 25521</strain>
    </source>
</reference>
<dbReference type="InterPro" id="IPR002327">
    <property type="entry name" value="Cyt_c_1A/1B"/>
</dbReference>
<sequence>MAFRRRMIALAGLALAAAASPAFAQSAPAPAAAPAAGAADPAAGERIFAQCRACHQIGPTARNGVGPQLNGIFGRKAGSVAGFNYSPAYQALNKVWDEDNFRVYIRNPREVTPGTRMVFNGLRDEGQITNLIAFLKQYNAEGVRSQ</sequence>
<dbReference type="GO" id="GO:0009055">
    <property type="term" value="F:electron transfer activity"/>
    <property type="evidence" value="ECO:0007669"/>
    <property type="project" value="InterPro"/>
</dbReference>
<evidence type="ECO:0000256" key="7">
    <source>
        <dbReference type="SAM" id="SignalP"/>
    </source>
</evidence>
<evidence type="ECO:0000256" key="1">
    <source>
        <dbReference type="ARBA" id="ARBA00022448"/>
    </source>
</evidence>
<dbReference type="Pfam" id="PF00034">
    <property type="entry name" value="Cytochrom_C"/>
    <property type="match status" value="1"/>
</dbReference>
<comment type="caution">
    <text evidence="9">The sequence shown here is derived from an EMBL/GenBank/DDBJ whole genome shotgun (WGS) entry which is preliminary data.</text>
</comment>
<keyword evidence="1" id="KW-0813">Transport</keyword>
<feature type="signal peptide" evidence="7">
    <location>
        <begin position="1"/>
        <end position="24"/>
    </location>
</feature>
<dbReference type="GO" id="GO:0046872">
    <property type="term" value="F:metal ion binding"/>
    <property type="evidence" value="ECO:0007669"/>
    <property type="project" value="UniProtKB-KW"/>
</dbReference>
<dbReference type="InterPro" id="IPR006311">
    <property type="entry name" value="TAT_signal"/>
</dbReference>
<evidence type="ECO:0000313" key="10">
    <source>
        <dbReference type="Proteomes" id="UP000241808"/>
    </source>
</evidence>
<keyword evidence="3 6" id="KW-0479">Metal-binding</keyword>
<keyword evidence="7" id="KW-0732">Signal</keyword>
<keyword evidence="2 6" id="KW-0349">Heme</keyword>
<dbReference type="SUPFAM" id="SSF46626">
    <property type="entry name" value="Cytochrome c"/>
    <property type="match status" value="1"/>
</dbReference>
<feature type="chain" id="PRO_5015625352" evidence="7">
    <location>
        <begin position="25"/>
        <end position="146"/>
    </location>
</feature>
<evidence type="ECO:0000256" key="2">
    <source>
        <dbReference type="ARBA" id="ARBA00022617"/>
    </source>
</evidence>
<organism evidence="9 10">
    <name type="scientific">Phreatobacter oligotrophus</name>
    <dbReference type="NCBI Taxonomy" id="1122261"/>
    <lineage>
        <taxon>Bacteria</taxon>
        <taxon>Pseudomonadati</taxon>
        <taxon>Pseudomonadota</taxon>
        <taxon>Alphaproteobacteria</taxon>
        <taxon>Hyphomicrobiales</taxon>
        <taxon>Phreatobacteraceae</taxon>
        <taxon>Phreatobacter</taxon>
    </lineage>
</organism>
<dbReference type="PRINTS" id="PR00604">
    <property type="entry name" value="CYTCHRMECIAB"/>
</dbReference>
<evidence type="ECO:0000259" key="8">
    <source>
        <dbReference type="PROSITE" id="PS51007"/>
    </source>
</evidence>
<gene>
    <name evidence="9" type="ORF">C8P69_105159</name>
</gene>
<feature type="domain" description="Cytochrome c" evidence="8">
    <location>
        <begin position="39"/>
        <end position="139"/>
    </location>
</feature>
<proteinExistence type="predicted"/>
<keyword evidence="5 6" id="KW-0408">Iron</keyword>
<dbReference type="Proteomes" id="UP000241808">
    <property type="component" value="Unassembled WGS sequence"/>
</dbReference>
<dbReference type="InterPro" id="IPR009056">
    <property type="entry name" value="Cyt_c-like_dom"/>
</dbReference>
<evidence type="ECO:0000256" key="6">
    <source>
        <dbReference type="PROSITE-ProRule" id="PRU00433"/>
    </source>
</evidence>
<dbReference type="PROSITE" id="PS51007">
    <property type="entry name" value="CYTC"/>
    <property type="match status" value="1"/>
</dbReference>